<keyword evidence="1" id="KW-0472">Membrane</keyword>
<dbReference type="PANTHER" id="PTHR13325:SF3">
    <property type="entry name" value="MEMBRANE-BOUND TRANSCRIPTION FACTOR SITE-2 PROTEASE"/>
    <property type="match status" value="1"/>
</dbReference>
<dbReference type="GO" id="GO:0005737">
    <property type="term" value="C:cytoplasm"/>
    <property type="evidence" value="ECO:0007669"/>
    <property type="project" value="TreeGrafter"/>
</dbReference>
<dbReference type="Gene3D" id="1.10.10.1150">
    <property type="entry name" value="Coenzyme PQQ synthesis protein D (PqqD)"/>
    <property type="match status" value="1"/>
</dbReference>
<dbReference type="InterPro" id="IPR041881">
    <property type="entry name" value="PqqD_sf"/>
</dbReference>
<accession>A0AAE4Y7V1</accession>
<keyword evidence="1" id="KW-0812">Transmembrane</keyword>
<reference evidence="2" key="1">
    <citation type="submission" date="2020-01" db="EMBL/GenBank/DDBJ databases">
        <authorList>
            <person name="Chen W.-M."/>
        </authorList>
    </citation>
    <scope>NUCLEOTIDE SEQUENCE</scope>
    <source>
        <strain evidence="2">CYK-10</strain>
    </source>
</reference>
<dbReference type="EMBL" id="JAABNR010000003">
    <property type="protein sequence ID" value="NBZ86769.1"/>
    <property type="molecule type" value="Genomic_DNA"/>
</dbReference>
<dbReference type="AlphaFoldDB" id="A0AAE4Y7V1"/>
<evidence type="ECO:0000256" key="1">
    <source>
        <dbReference type="SAM" id="Phobius"/>
    </source>
</evidence>
<dbReference type="Proteomes" id="UP001193501">
    <property type="component" value="Unassembled WGS sequence"/>
</dbReference>
<proteinExistence type="predicted"/>
<evidence type="ECO:0000313" key="2">
    <source>
        <dbReference type="EMBL" id="NBZ86769.1"/>
    </source>
</evidence>
<dbReference type="PANTHER" id="PTHR13325">
    <property type="entry name" value="PROTEASE M50 MEMBRANE-BOUND TRANSCRIPTION FACTOR SITE 2 PROTEASE"/>
    <property type="match status" value="1"/>
</dbReference>
<organism evidence="2 3">
    <name type="scientific">Stagnihabitans tardus</name>
    <dbReference type="NCBI Taxonomy" id="2699202"/>
    <lineage>
        <taxon>Bacteria</taxon>
        <taxon>Pseudomonadati</taxon>
        <taxon>Pseudomonadota</taxon>
        <taxon>Alphaproteobacteria</taxon>
        <taxon>Rhodobacterales</taxon>
        <taxon>Paracoccaceae</taxon>
        <taxon>Stagnihabitans</taxon>
    </lineage>
</organism>
<feature type="transmembrane region" description="Helical" evidence="1">
    <location>
        <begin position="394"/>
        <end position="413"/>
    </location>
</feature>
<gene>
    <name evidence="2" type="ORF">GV832_04185</name>
</gene>
<feature type="transmembrane region" description="Helical" evidence="1">
    <location>
        <begin position="159"/>
        <end position="179"/>
    </location>
</feature>
<evidence type="ECO:0000313" key="3">
    <source>
        <dbReference type="Proteomes" id="UP001193501"/>
    </source>
</evidence>
<dbReference type="RefSeq" id="WP_168773584.1">
    <property type="nucleotide sequence ID" value="NZ_JAABNR010000003.1"/>
</dbReference>
<dbReference type="SUPFAM" id="SSF111369">
    <property type="entry name" value="HlyD-like secretion proteins"/>
    <property type="match status" value="1"/>
</dbReference>
<keyword evidence="3" id="KW-1185">Reference proteome</keyword>
<dbReference type="GO" id="GO:0016020">
    <property type="term" value="C:membrane"/>
    <property type="evidence" value="ECO:0007669"/>
    <property type="project" value="InterPro"/>
</dbReference>
<comment type="caution">
    <text evidence="2">The sequence shown here is derived from an EMBL/GenBank/DDBJ whole genome shotgun (WGS) entry which is preliminary data.</text>
</comment>
<dbReference type="Gene3D" id="2.40.50.100">
    <property type="match status" value="1"/>
</dbReference>
<dbReference type="Gene3D" id="1.10.287.470">
    <property type="entry name" value="Helix hairpin bin"/>
    <property type="match status" value="1"/>
</dbReference>
<dbReference type="InterPro" id="IPR001193">
    <property type="entry name" value="MBTPS2"/>
</dbReference>
<protein>
    <submittedName>
        <fullName evidence="2">Peptidase M50</fullName>
    </submittedName>
</protein>
<sequence>MRRILFSTAWYRVAGLKPKLRREAAIHRHVYRGQPWFVVDDRLSGQMHRFSAATFSLAGLFDGTRTVDEVWRHGLEKLGDQAPTQDEVISFLGRLHATGLLTAEVSPETEDIFRQQKAEGRRGLMRALAAPFSMKLPLFDPDRALTAMEPLARLIFSGWGLVVWLAVVGLGLWTAMLNADRLMGDVADRVLAPWSLAVMVLAYPVMKLLHELGHGLAVKRWGGRVHEVGLMFVLFVPLPYVDASAATGFPSKRARAVVGAAGVLVELFLAAIALFIWLQVEPGPLRSFCHAVMVLGTISTLLFNGNPLMRFDGYYILSDLIEVPNLAQRSQAWLGWLARRSMGIEAQSPVTAKGEAGWFFFYGLASLAYRVFLAVVITLFVASAYPVIGGVLAAYAVLLMIVLPLVMTARVLVTDPGFKSKRRRVVLTLASVAALGVWAVAGVELPRRALVQGVSVAREDGPVRAGAEGFVTEILATPGSRVVRGDPLIRLSDPTVQTERRAVEADVAARQAQLRVVEFSDPVEATLVRADLRASQAALAEFDARAATQVLRAGQDGVFLMEKPQDSLGRFVQRGTQLAVVAPEGPPLIAAAVPQEAIAAIRSGLTGVTLWPIRPDPVPLAAKLDRIVPGASNDLPDPALGTNGGGEVPLDPRATDHLRSLQPIFRVDVVPLIWEAPPRLGERFILRFDLEPETPLAWAVRTLRRMGLEHFGW</sequence>
<feature type="transmembrane region" description="Helical" evidence="1">
    <location>
        <begin position="425"/>
        <end position="443"/>
    </location>
</feature>
<feature type="transmembrane region" description="Helical" evidence="1">
    <location>
        <begin position="284"/>
        <end position="303"/>
    </location>
</feature>
<dbReference type="GO" id="GO:0031293">
    <property type="term" value="P:membrane protein intracellular domain proteolysis"/>
    <property type="evidence" value="ECO:0007669"/>
    <property type="project" value="TreeGrafter"/>
</dbReference>
<feature type="transmembrane region" description="Helical" evidence="1">
    <location>
        <begin position="256"/>
        <end position="278"/>
    </location>
</feature>
<dbReference type="GO" id="GO:0004222">
    <property type="term" value="F:metalloendopeptidase activity"/>
    <property type="evidence" value="ECO:0007669"/>
    <property type="project" value="InterPro"/>
</dbReference>
<name>A0AAE4Y7V1_9RHOB</name>
<feature type="transmembrane region" description="Helical" evidence="1">
    <location>
        <begin position="229"/>
        <end position="249"/>
    </location>
</feature>
<feature type="transmembrane region" description="Helical" evidence="1">
    <location>
        <begin position="191"/>
        <end position="209"/>
    </location>
</feature>
<feature type="transmembrane region" description="Helical" evidence="1">
    <location>
        <begin position="367"/>
        <end position="388"/>
    </location>
</feature>
<keyword evidence="1" id="KW-1133">Transmembrane helix</keyword>